<feature type="transmembrane region" description="Helical" evidence="1">
    <location>
        <begin position="364"/>
        <end position="385"/>
    </location>
</feature>
<proteinExistence type="predicted"/>
<evidence type="ECO:0008006" key="4">
    <source>
        <dbReference type="Google" id="ProtNLM"/>
    </source>
</evidence>
<dbReference type="Proteomes" id="UP001481677">
    <property type="component" value="Unassembled WGS sequence"/>
</dbReference>
<comment type="caution">
    <text evidence="2">The sequence shown here is derived from an EMBL/GenBank/DDBJ whole genome shotgun (WGS) entry which is preliminary data.</text>
</comment>
<feature type="transmembrane region" description="Helical" evidence="1">
    <location>
        <begin position="294"/>
        <end position="314"/>
    </location>
</feature>
<keyword evidence="1" id="KW-0472">Membrane</keyword>
<gene>
    <name evidence="2" type="ORF">V4C56_04205</name>
</gene>
<organism evidence="2 3">
    <name type="scientific">Paraburkholderia azotifigens</name>
    <dbReference type="NCBI Taxonomy" id="2057004"/>
    <lineage>
        <taxon>Bacteria</taxon>
        <taxon>Pseudomonadati</taxon>
        <taxon>Pseudomonadota</taxon>
        <taxon>Betaproteobacteria</taxon>
        <taxon>Burkholderiales</taxon>
        <taxon>Burkholderiaceae</taxon>
        <taxon>Paraburkholderia</taxon>
    </lineage>
</organism>
<accession>A0ABU9QVN0</accession>
<evidence type="ECO:0000313" key="3">
    <source>
        <dbReference type="Proteomes" id="UP001481677"/>
    </source>
</evidence>
<sequence length="414" mass="46299">MFAEVVALYRALARPEVDENGRYVFVGAVDAETQRLVDASNQLDAAYGEVDYFRQGDGQLRIEVSLPQGSNGHFYNTFSAFFQTPSIAFGVLPADFYIADLDYYSGDATKPTQLEEVEKLVDFIRMLSEFAEDRLTFGSGANRLLFVLPSDGSKPQRTLVLEVCPEEAALDNTLAHLHLLELLVDGSNAKKMHVEERRLVMKSAISDVLASAGADANRLTHLCKEWREVLLKYRHNFQSYINKFAFDEVRKKIADSEIEYASKLSGVFGDIGGKLLALPLSLVALIALDDAKTTSAFFIGCLGLAIVSLVYFIILRNLWLAADRLKASFELAFSPFFNKLETYPSVLRNVLETRKKALHTQLRFLKLTFAVFYMLACVPAAGATLKFLARYWSEIVALSIHFNTWADSMYAVIA</sequence>
<keyword evidence="1" id="KW-1133">Transmembrane helix</keyword>
<evidence type="ECO:0000313" key="2">
    <source>
        <dbReference type="EMBL" id="MEM5338828.1"/>
    </source>
</evidence>
<reference evidence="2 3" key="1">
    <citation type="submission" date="2024-01" db="EMBL/GenBank/DDBJ databases">
        <title>The diversity of rhizobia nodulating Mimosa spp. in eleven states of Brazil covering several biomes is determined by host plant, location, and edaphic factors.</title>
        <authorList>
            <person name="Rouws L."/>
            <person name="Barauna A."/>
            <person name="Beukes C."/>
            <person name="De Faria S.M."/>
            <person name="Gross E."/>
            <person name="Dos Reis Junior F.B."/>
            <person name="Simon M."/>
            <person name="Maluk M."/>
            <person name="Odee D.W."/>
            <person name="Kenicer G."/>
            <person name="Young J.P.W."/>
            <person name="Reis V.M."/>
            <person name="Zilli J."/>
            <person name="James E.K."/>
        </authorList>
    </citation>
    <scope>NUCLEOTIDE SEQUENCE [LARGE SCALE GENOMIC DNA]</scope>
    <source>
        <strain evidence="2 3">JPY530</strain>
    </source>
</reference>
<keyword evidence="1" id="KW-0812">Transmembrane</keyword>
<protein>
    <recommendedName>
        <fullName evidence="4">DUF2868 domain-containing protein</fullName>
    </recommendedName>
</protein>
<name>A0ABU9QVN0_9BURK</name>
<keyword evidence="3" id="KW-1185">Reference proteome</keyword>
<dbReference type="RefSeq" id="WP_342958579.1">
    <property type="nucleotide sequence ID" value="NZ_JAZHFZ010000002.1"/>
</dbReference>
<evidence type="ECO:0000256" key="1">
    <source>
        <dbReference type="SAM" id="Phobius"/>
    </source>
</evidence>
<dbReference type="EMBL" id="JAZHGA010000002">
    <property type="protein sequence ID" value="MEM5338828.1"/>
    <property type="molecule type" value="Genomic_DNA"/>
</dbReference>